<dbReference type="InterPro" id="IPR036388">
    <property type="entry name" value="WH-like_DNA-bd_sf"/>
</dbReference>
<reference evidence="2 3" key="1">
    <citation type="journal article" date="2016" name="Nat. Commun.">
        <title>Thousands of microbial genomes shed light on interconnected biogeochemical processes in an aquifer system.</title>
        <authorList>
            <person name="Anantharaman K."/>
            <person name="Brown C.T."/>
            <person name="Hug L.A."/>
            <person name="Sharon I."/>
            <person name="Castelle C.J."/>
            <person name="Probst A.J."/>
            <person name="Thomas B.C."/>
            <person name="Singh A."/>
            <person name="Wilkins M.J."/>
            <person name="Karaoz U."/>
            <person name="Brodie E.L."/>
            <person name="Williams K.H."/>
            <person name="Hubbard S.S."/>
            <person name="Banfield J.F."/>
        </authorList>
    </citation>
    <scope>NUCLEOTIDE SEQUENCE [LARGE SCALE GENOMIC DNA]</scope>
</reference>
<dbReference type="Proteomes" id="UP000177610">
    <property type="component" value="Unassembled WGS sequence"/>
</dbReference>
<protein>
    <recommendedName>
        <fullName evidence="1">Transcription regulator TrmB N-terminal domain-containing protein</fullName>
    </recommendedName>
</protein>
<evidence type="ECO:0000313" key="2">
    <source>
        <dbReference type="EMBL" id="OGE73897.1"/>
    </source>
</evidence>
<dbReference type="PANTHER" id="PTHR34293:SF1">
    <property type="entry name" value="HTH-TYPE TRANSCRIPTIONAL REGULATOR TRMBL2"/>
    <property type="match status" value="1"/>
</dbReference>
<evidence type="ECO:0000313" key="3">
    <source>
        <dbReference type="Proteomes" id="UP000177610"/>
    </source>
</evidence>
<accession>A0A1F5N8B5</accession>
<dbReference type="InterPro" id="IPR002831">
    <property type="entry name" value="Tscrpt_reg_TrmB_N"/>
</dbReference>
<dbReference type="InterPro" id="IPR051797">
    <property type="entry name" value="TrmB-like"/>
</dbReference>
<dbReference type="AlphaFoldDB" id="A0A1F5N8B5"/>
<dbReference type="EMBL" id="MFEH01000004">
    <property type="protein sequence ID" value="OGE73897.1"/>
    <property type="molecule type" value="Genomic_DNA"/>
</dbReference>
<evidence type="ECO:0000259" key="1">
    <source>
        <dbReference type="Pfam" id="PF01978"/>
    </source>
</evidence>
<name>A0A1F5N8B5_9BACT</name>
<dbReference type="PANTHER" id="PTHR34293">
    <property type="entry name" value="HTH-TYPE TRANSCRIPTIONAL REGULATOR TRMBL2"/>
    <property type="match status" value="1"/>
</dbReference>
<sequence length="249" mass="28306">MELKAILTEFGLSDKESAVYLSLLELGPAPARAVARKASINRGTAYDLLKNLVNLGLASFYRKGKHHFAAEPPERLIEAVEDKQMKLQRLKVGITQKLPELKTMFVQQGGKPSIRVYEGSKGVKKILEDILNTMKEQKIKEYYVYSSATAKEREAIYSDFPLFNDKRKEKDIKVKTISMGQGGETVGLDQRKWLTKDENSSSITHEFIYKDKVAHVGLDHTGIPFGVIIENPDIYVTQRQIFESLWRKL</sequence>
<feature type="domain" description="Transcription regulator TrmB N-terminal" evidence="1">
    <location>
        <begin position="7"/>
        <end position="74"/>
    </location>
</feature>
<dbReference type="Gene3D" id="1.10.10.10">
    <property type="entry name" value="Winged helix-like DNA-binding domain superfamily/Winged helix DNA-binding domain"/>
    <property type="match status" value="1"/>
</dbReference>
<dbReference type="Pfam" id="PF01978">
    <property type="entry name" value="TrmB"/>
    <property type="match status" value="1"/>
</dbReference>
<dbReference type="SUPFAM" id="SSF46785">
    <property type="entry name" value="Winged helix' DNA-binding domain"/>
    <property type="match status" value="1"/>
</dbReference>
<organism evidence="2 3">
    <name type="scientific">Candidatus Doudnabacteria bacterium RIFCSPHIGHO2_01_FULL_41_86</name>
    <dbReference type="NCBI Taxonomy" id="1817821"/>
    <lineage>
        <taxon>Bacteria</taxon>
        <taxon>Candidatus Doudnaibacteriota</taxon>
    </lineage>
</organism>
<proteinExistence type="predicted"/>
<gene>
    <name evidence="2" type="ORF">A2717_04680</name>
</gene>
<dbReference type="InterPro" id="IPR036390">
    <property type="entry name" value="WH_DNA-bd_sf"/>
</dbReference>
<dbReference type="STRING" id="1817821.A2717_04680"/>
<comment type="caution">
    <text evidence="2">The sequence shown here is derived from an EMBL/GenBank/DDBJ whole genome shotgun (WGS) entry which is preliminary data.</text>
</comment>